<dbReference type="Pfam" id="PF00593">
    <property type="entry name" value="TonB_dep_Rec_b-barrel"/>
    <property type="match status" value="1"/>
</dbReference>
<evidence type="ECO:0000256" key="7">
    <source>
        <dbReference type="ARBA" id="ARBA00023077"/>
    </source>
</evidence>
<keyword evidence="8 10" id="KW-0472">Membrane</keyword>
<keyword evidence="7 11" id="KW-0798">TonB box</keyword>
<dbReference type="InterPro" id="IPR037066">
    <property type="entry name" value="Plug_dom_sf"/>
</dbReference>
<keyword evidence="2 10" id="KW-0813">Transport</keyword>
<keyword evidence="5 12" id="KW-0732">Signal</keyword>
<accession>A0A345P441</accession>
<keyword evidence="15" id="KW-0675">Receptor</keyword>
<gene>
    <name evidence="15" type="ORF">HYN46_03750</name>
</gene>
<evidence type="ECO:0000256" key="8">
    <source>
        <dbReference type="ARBA" id="ARBA00023136"/>
    </source>
</evidence>
<dbReference type="CDD" id="cd01347">
    <property type="entry name" value="ligand_gated_channel"/>
    <property type="match status" value="1"/>
</dbReference>
<dbReference type="InterPro" id="IPR036942">
    <property type="entry name" value="Beta-barrel_TonB_sf"/>
</dbReference>
<dbReference type="Pfam" id="PF07715">
    <property type="entry name" value="Plug"/>
    <property type="match status" value="1"/>
</dbReference>
<comment type="subcellular location">
    <subcellularLocation>
        <location evidence="1 10">Cell outer membrane</location>
        <topology evidence="1 10">Multi-pass membrane protein</topology>
    </subcellularLocation>
</comment>
<evidence type="ECO:0000256" key="2">
    <source>
        <dbReference type="ARBA" id="ARBA00022448"/>
    </source>
</evidence>
<dbReference type="PANTHER" id="PTHR30069">
    <property type="entry name" value="TONB-DEPENDENT OUTER MEMBRANE RECEPTOR"/>
    <property type="match status" value="1"/>
</dbReference>
<dbReference type="InterPro" id="IPR000531">
    <property type="entry name" value="Beta-barrel_TonB"/>
</dbReference>
<name>A0A345P441_9GAMM</name>
<dbReference type="AlphaFoldDB" id="A0A345P441"/>
<dbReference type="InterPro" id="IPR012910">
    <property type="entry name" value="Plug_dom"/>
</dbReference>
<keyword evidence="4 10" id="KW-0812">Transmembrane</keyword>
<evidence type="ECO:0000256" key="5">
    <source>
        <dbReference type="ARBA" id="ARBA00022729"/>
    </source>
</evidence>
<dbReference type="Gene3D" id="2.40.170.20">
    <property type="entry name" value="TonB-dependent receptor, beta-barrel domain"/>
    <property type="match status" value="1"/>
</dbReference>
<dbReference type="SUPFAM" id="SSF56935">
    <property type="entry name" value="Porins"/>
    <property type="match status" value="1"/>
</dbReference>
<evidence type="ECO:0000256" key="3">
    <source>
        <dbReference type="ARBA" id="ARBA00022452"/>
    </source>
</evidence>
<evidence type="ECO:0000256" key="6">
    <source>
        <dbReference type="ARBA" id="ARBA00023065"/>
    </source>
</evidence>
<keyword evidence="16" id="KW-1185">Reference proteome</keyword>
<dbReference type="Proteomes" id="UP000253940">
    <property type="component" value="Chromosome"/>
</dbReference>
<evidence type="ECO:0000256" key="11">
    <source>
        <dbReference type="RuleBase" id="RU003357"/>
    </source>
</evidence>
<evidence type="ECO:0000256" key="9">
    <source>
        <dbReference type="ARBA" id="ARBA00023237"/>
    </source>
</evidence>
<evidence type="ECO:0000259" key="13">
    <source>
        <dbReference type="Pfam" id="PF00593"/>
    </source>
</evidence>
<evidence type="ECO:0000313" key="16">
    <source>
        <dbReference type="Proteomes" id="UP000253940"/>
    </source>
</evidence>
<keyword evidence="3 10" id="KW-1134">Transmembrane beta strand</keyword>
<evidence type="ECO:0000259" key="14">
    <source>
        <dbReference type="Pfam" id="PF07715"/>
    </source>
</evidence>
<keyword evidence="6" id="KW-0406">Ion transport</keyword>
<feature type="domain" description="TonB-dependent receptor-like beta-barrel" evidence="13">
    <location>
        <begin position="217"/>
        <end position="595"/>
    </location>
</feature>
<dbReference type="InterPro" id="IPR039426">
    <property type="entry name" value="TonB-dep_rcpt-like"/>
</dbReference>
<evidence type="ECO:0000256" key="12">
    <source>
        <dbReference type="SAM" id="SignalP"/>
    </source>
</evidence>
<organism evidence="15 16">
    <name type="scientific">Aquirhabdus parva</name>
    <dbReference type="NCBI Taxonomy" id="2283318"/>
    <lineage>
        <taxon>Bacteria</taxon>
        <taxon>Pseudomonadati</taxon>
        <taxon>Pseudomonadota</taxon>
        <taxon>Gammaproteobacteria</taxon>
        <taxon>Moraxellales</taxon>
        <taxon>Moraxellaceae</taxon>
        <taxon>Aquirhabdus</taxon>
    </lineage>
</organism>
<comment type="similarity">
    <text evidence="10 11">Belongs to the TonB-dependent receptor family.</text>
</comment>
<protein>
    <submittedName>
        <fullName evidence="15">TonB-dependent receptor</fullName>
    </submittedName>
</protein>
<dbReference type="GO" id="GO:0015889">
    <property type="term" value="P:cobalamin transport"/>
    <property type="evidence" value="ECO:0007669"/>
    <property type="project" value="TreeGrafter"/>
</dbReference>
<dbReference type="KEGG" id="mbah:HYN46_03750"/>
<dbReference type="Gene3D" id="2.170.130.10">
    <property type="entry name" value="TonB-dependent receptor, plug domain"/>
    <property type="match status" value="1"/>
</dbReference>
<evidence type="ECO:0000256" key="4">
    <source>
        <dbReference type="ARBA" id="ARBA00022692"/>
    </source>
</evidence>
<evidence type="ECO:0000313" key="15">
    <source>
        <dbReference type="EMBL" id="AXI02050.1"/>
    </source>
</evidence>
<dbReference type="PROSITE" id="PS52016">
    <property type="entry name" value="TONB_DEPENDENT_REC_3"/>
    <property type="match status" value="1"/>
</dbReference>
<reference evidence="15 16" key="1">
    <citation type="submission" date="2018-07" db="EMBL/GenBank/DDBJ databases">
        <title>Genome sequencing of Moraxellaceae gen. HYN0046.</title>
        <authorList>
            <person name="Kim M."/>
            <person name="Yi H."/>
        </authorList>
    </citation>
    <scope>NUCLEOTIDE SEQUENCE [LARGE SCALE GENOMIC DNA]</scope>
    <source>
        <strain evidence="15 16">HYN0046</strain>
    </source>
</reference>
<proteinExistence type="inferred from homology"/>
<feature type="signal peptide" evidence="12">
    <location>
        <begin position="1"/>
        <end position="22"/>
    </location>
</feature>
<keyword evidence="9 10" id="KW-0998">Cell outer membrane</keyword>
<dbReference type="PANTHER" id="PTHR30069:SF53">
    <property type="entry name" value="COLICIN I RECEPTOR-RELATED"/>
    <property type="match status" value="1"/>
</dbReference>
<dbReference type="RefSeq" id="WP_114898160.1">
    <property type="nucleotide sequence ID" value="NZ_CP031222.1"/>
</dbReference>
<feature type="chain" id="PRO_5016931075" evidence="12">
    <location>
        <begin position="23"/>
        <end position="634"/>
    </location>
</feature>
<evidence type="ECO:0000256" key="10">
    <source>
        <dbReference type="PROSITE-ProRule" id="PRU01360"/>
    </source>
</evidence>
<evidence type="ECO:0000256" key="1">
    <source>
        <dbReference type="ARBA" id="ARBA00004571"/>
    </source>
</evidence>
<feature type="domain" description="TonB-dependent receptor plug" evidence="14">
    <location>
        <begin position="53"/>
        <end position="158"/>
    </location>
</feature>
<dbReference type="EMBL" id="CP031222">
    <property type="protein sequence ID" value="AXI02050.1"/>
    <property type="molecule type" value="Genomic_DNA"/>
</dbReference>
<dbReference type="OrthoDB" id="9764669at2"/>
<dbReference type="GO" id="GO:0006811">
    <property type="term" value="P:monoatomic ion transport"/>
    <property type="evidence" value="ECO:0007669"/>
    <property type="project" value="UniProtKB-KW"/>
</dbReference>
<sequence length="634" mass="68787">MSIFFKSTRTFLPNLLSLSVLAALQTVHAAEPATDSQLPVIVVTASRAPEAINTVPASISVITKDQIQQSPVNELPNLLRQDASLNIVTSGGYGQQTSIFTRGTESKHTLVLLDGVRINNATSSAAGINFLDTTDIGQIEVLKGPASVQYGSDAVGGVIQLISAKPTKQNLFTTVEGGENGLYKAILGADLVKDDAYLQIRGQKLSTDGSPVTTTAKEDSGYDQKGYSVKGGIDNDQYALSLEARGNQGKSEYVTGSDYDTPASQDFNNRLLNLKGRYTIAPDLNVNLRVSQFVDKLDQNESTDYVHSDQKEADLNIRWGFAPHQNVLFGVTSNKADAKALSTDFLGNQISFDHDVRSTGYYLQHQYQDAIFSTQAGVRVEDSSQFGTHTTGQLAGRIQVLPTTSVYANVGTAFRAPNAFELFSTTYTVSNPNLKPEESTSYEIGVNQQIVKGLDANLAVYRTNIDDLITLIYNPATFKSQNQNVAKTKLTGAEAGLKWKLDSGWFASGSYAYVQPIKEGQNGSSDSELLRRPRQTLTASAGLQLPQYGFSAELVSKSQAKEYDESYPTSGYAIGNLRGYWQALPNVRLFANVENFTDRKYATALANAPYGGFGSLSQYLAPRRQASLGITLNY</sequence>
<dbReference type="GO" id="GO:0009279">
    <property type="term" value="C:cell outer membrane"/>
    <property type="evidence" value="ECO:0007669"/>
    <property type="project" value="UniProtKB-SubCell"/>
</dbReference>